<dbReference type="STRING" id="372326.A0A1V4KE95"/>
<dbReference type="Gene3D" id="2.120.10.80">
    <property type="entry name" value="Kelch-type beta propeller"/>
    <property type="match status" value="1"/>
</dbReference>
<keyword evidence="1" id="KW-0880">Kelch repeat</keyword>
<protein>
    <submittedName>
        <fullName evidence="4">Leucine-zipper-like transcriptional regulator 1</fullName>
    </submittedName>
</protein>
<dbReference type="Proteomes" id="UP000190648">
    <property type="component" value="Unassembled WGS sequence"/>
</dbReference>
<keyword evidence="5" id="KW-1185">Reference proteome</keyword>
<dbReference type="GO" id="GO:0005794">
    <property type="term" value="C:Golgi apparatus"/>
    <property type="evidence" value="ECO:0007669"/>
    <property type="project" value="TreeGrafter"/>
</dbReference>
<accession>A0A1V4KE95</accession>
<proteinExistence type="predicted"/>
<evidence type="ECO:0000259" key="3">
    <source>
        <dbReference type="Pfam" id="PF24981"/>
    </source>
</evidence>
<dbReference type="PANTHER" id="PTHR46376:SF1">
    <property type="entry name" value="LEUCINE-ZIPPER-LIKE TRANSCRIPTIONAL REGULATOR 1"/>
    <property type="match status" value="1"/>
</dbReference>
<dbReference type="AlphaFoldDB" id="A0A1V4KE95"/>
<dbReference type="InterPro" id="IPR015915">
    <property type="entry name" value="Kelch-typ_b-propeller"/>
</dbReference>
<evidence type="ECO:0000313" key="5">
    <source>
        <dbReference type="Proteomes" id="UP000190648"/>
    </source>
</evidence>
<dbReference type="PANTHER" id="PTHR46376">
    <property type="entry name" value="LEUCINE-ZIPPER-LIKE TRANSCRIPTIONAL REGULATOR 1"/>
    <property type="match status" value="1"/>
</dbReference>
<dbReference type="SUPFAM" id="SSF117281">
    <property type="entry name" value="Kelch motif"/>
    <property type="match status" value="1"/>
</dbReference>
<dbReference type="OrthoDB" id="10250130at2759"/>
<reference evidence="4 5" key="1">
    <citation type="submission" date="2016-02" db="EMBL/GenBank/DDBJ databases">
        <title>Band-tailed pigeon sequencing and assembly.</title>
        <authorList>
            <person name="Soares A.E."/>
            <person name="Novak B.J."/>
            <person name="Rice E.S."/>
            <person name="O'Connell B."/>
            <person name="Chang D."/>
            <person name="Weber S."/>
            <person name="Shapiro B."/>
        </authorList>
    </citation>
    <scope>NUCLEOTIDE SEQUENCE [LARGE SCALE GENOMIC DNA]</scope>
    <source>
        <strain evidence="4">BTP2013</strain>
        <tissue evidence="4">Blood</tissue>
    </source>
</reference>
<feature type="domain" description="Attractin/MKLN-like beta-propeller" evidence="3">
    <location>
        <begin position="120"/>
        <end position="187"/>
    </location>
</feature>
<dbReference type="InterPro" id="IPR056737">
    <property type="entry name" value="Beta-prop_ATRN-MKLN-like"/>
</dbReference>
<dbReference type="EMBL" id="LSYS01003404">
    <property type="protein sequence ID" value="OPJ82799.1"/>
    <property type="molecule type" value="Genomic_DNA"/>
</dbReference>
<evidence type="ECO:0000256" key="1">
    <source>
        <dbReference type="ARBA" id="ARBA00022441"/>
    </source>
</evidence>
<dbReference type="Pfam" id="PF24981">
    <property type="entry name" value="Beta-prop_ATRN-LZTR1"/>
    <property type="match status" value="1"/>
</dbReference>
<keyword evidence="2" id="KW-0677">Repeat</keyword>
<dbReference type="InterPro" id="IPR051568">
    <property type="entry name" value="LZTR1/Attractin"/>
</dbReference>
<organism evidence="4 5">
    <name type="scientific">Patagioenas fasciata monilis</name>
    <dbReference type="NCBI Taxonomy" id="372326"/>
    <lineage>
        <taxon>Eukaryota</taxon>
        <taxon>Metazoa</taxon>
        <taxon>Chordata</taxon>
        <taxon>Craniata</taxon>
        <taxon>Vertebrata</taxon>
        <taxon>Euteleostomi</taxon>
        <taxon>Archelosauria</taxon>
        <taxon>Archosauria</taxon>
        <taxon>Dinosauria</taxon>
        <taxon>Saurischia</taxon>
        <taxon>Theropoda</taxon>
        <taxon>Coelurosauria</taxon>
        <taxon>Aves</taxon>
        <taxon>Neognathae</taxon>
        <taxon>Neoaves</taxon>
        <taxon>Columbimorphae</taxon>
        <taxon>Columbiformes</taxon>
        <taxon>Columbidae</taxon>
        <taxon>Patagioenas</taxon>
    </lineage>
</organism>
<evidence type="ECO:0000256" key="2">
    <source>
        <dbReference type="ARBA" id="ARBA00022737"/>
    </source>
</evidence>
<sequence length="271" mass="30960">MYLVVLHVLPGRLPVARSAHGATVYSDKLWIFAGYDGNARLNDMWTIGLQDRELTCWDEIEQSGEIPPSCCNFPVAVCKDKMFVFSGQSGAKITNNLFQFEFKEKIWTRIPTEHLLRGSPPPPQRRYGHTMVAFDRHLYVFGGAADNTLPNELHCYDVDSQTWEVIQPSPDSEKEERVRGHTAIVTARCKWLKKKIIQARERLKQKSKQDIEDEGHATCQKDGIGGNVKLCRLQPLLEVPIREAEAQPFEVLMQFLYTDKIKYPRKGRTAG</sequence>
<dbReference type="Pfam" id="PF24681">
    <property type="entry name" value="Kelch_KLHDC2_KLHL20_DRC7"/>
    <property type="match status" value="1"/>
</dbReference>
<comment type="caution">
    <text evidence="4">The sequence shown here is derived from an EMBL/GenBank/DDBJ whole genome shotgun (WGS) entry which is preliminary data.</text>
</comment>
<gene>
    <name evidence="4" type="primary">LZTR1</name>
    <name evidence="4" type="ORF">AV530_002666</name>
</gene>
<name>A0A1V4KE95_PATFA</name>
<evidence type="ECO:0000313" key="4">
    <source>
        <dbReference type="EMBL" id="OPJ82799.1"/>
    </source>
</evidence>